<dbReference type="InterPro" id="IPR035940">
    <property type="entry name" value="CAP_sf"/>
</dbReference>
<evidence type="ECO:0000313" key="4">
    <source>
        <dbReference type="RefSeq" id="XP_014665736.1"/>
    </source>
</evidence>
<evidence type="ECO:0000259" key="2">
    <source>
        <dbReference type="SMART" id="SM00198"/>
    </source>
</evidence>
<dbReference type="InterPro" id="IPR001283">
    <property type="entry name" value="CRISP-related"/>
</dbReference>
<protein>
    <submittedName>
        <fullName evidence="4">Cysteine-rich secretory protein 2-like</fullName>
    </submittedName>
</protein>
<dbReference type="RefSeq" id="XP_014665736.1">
    <property type="nucleotide sequence ID" value="XM_014810250.1"/>
</dbReference>
<accession>A0ABM1E0L5</accession>
<dbReference type="SUPFAM" id="SSF55797">
    <property type="entry name" value="PR-1-like"/>
    <property type="match status" value="1"/>
</dbReference>
<feature type="domain" description="SCP" evidence="2">
    <location>
        <begin position="55"/>
        <end position="197"/>
    </location>
</feature>
<name>A0ABM1E0L5_PRICU</name>
<dbReference type="GeneID" id="106807796"/>
<feature type="chain" id="PRO_5047238322" evidence="1">
    <location>
        <begin position="26"/>
        <end position="256"/>
    </location>
</feature>
<keyword evidence="3" id="KW-1185">Reference proteome</keyword>
<dbReference type="Proteomes" id="UP000695022">
    <property type="component" value="Unplaced"/>
</dbReference>
<dbReference type="SMART" id="SM00198">
    <property type="entry name" value="SCP"/>
    <property type="match status" value="1"/>
</dbReference>
<evidence type="ECO:0000256" key="1">
    <source>
        <dbReference type="SAM" id="SignalP"/>
    </source>
</evidence>
<reference evidence="4" key="1">
    <citation type="submission" date="2025-08" db="UniProtKB">
        <authorList>
            <consortium name="RefSeq"/>
        </authorList>
    </citation>
    <scope>IDENTIFICATION</scope>
</reference>
<keyword evidence="1" id="KW-0732">Signal</keyword>
<dbReference type="Pfam" id="PF00188">
    <property type="entry name" value="CAP"/>
    <property type="match status" value="1"/>
</dbReference>
<evidence type="ECO:0000313" key="3">
    <source>
        <dbReference type="Proteomes" id="UP000695022"/>
    </source>
</evidence>
<sequence>MGVSMLRIFVVLAISAAWTINTANGIPMLNVRIDDHMLVARMLGEEKPKRDLAGSDQQQILTIHNKMRASEKSSSMVKLKWYDDAAVLAQTWANKLAKTCKLEHDSMESHSPQKYISPVMQSCGQNIALGYDTWEAAMKAWYDEKQFFTYGSAPTGVTGHYEQIVWDTSAFVGCGFAKCADGTPLHVCNYCPHYRPNLDERKYMPYLKGAPCSQCEAGCEPDGIFCSEISRNSAGRFHVGVPSTITRVYTESSARV</sequence>
<organism evidence="3 4">
    <name type="scientific">Priapulus caudatus</name>
    <name type="common">Priapulid worm</name>
    <dbReference type="NCBI Taxonomy" id="37621"/>
    <lineage>
        <taxon>Eukaryota</taxon>
        <taxon>Metazoa</taxon>
        <taxon>Ecdysozoa</taxon>
        <taxon>Scalidophora</taxon>
        <taxon>Priapulida</taxon>
        <taxon>Priapulimorpha</taxon>
        <taxon>Priapulimorphida</taxon>
        <taxon>Priapulidae</taxon>
        <taxon>Priapulus</taxon>
    </lineage>
</organism>
<dbReference type="Gene3D" id="3.40.33.10">
    <property type="entry name" value="CAP"/>
    <property type="match status" value="1"/>
</dbReference>
<dbReference type="PRINTS" id="PR00837">
    <property type="entry name" value="V5TPXLIKE"/>
</dbReference>
<gene>
    <name evidence="4" type="primary">LOC106807796</name>
</gene>
<proteinExistence type="predicted"/>
<feature type="signal peptide" evidence="1">
    <location>
        <begin position="1"/>
        <end position="25"/>
    </location>
</feature>
<dbReference type="PANTHER" id="PTHR10334">
    <property type="entry name" value="CYSTEINE-RICH SECRETORY PROTEIN-RELATED"/>
    <property type="match status" value="1"/>
</dbReference>
<dbReference type="InterPro" id="IPR014044">
    <property type="entry name" value="CAP_dom"/>
</dbReference>